<protein>
    <submittedName>
        <fullName evidence="2">Nucleoside-diphosphate kinase</fullName>
    </submittedName>
</protein>
<dbReference type="Gene3D" id="3.10.50.30">
    <property type="entry name" value="Transcription elongation factor, GreA/GreB, C-terminal domain"/>
    <property type="match status" value="1"/>
</dbReference>
<dbReference type="InterPro" id="IPR023459">
    <property type="entry name" value="Tscrpt_elong_fac_GreA/B_fam"/>
</dbReference>
<evidence type="ECO:0000313" key="3">
    <source>
        <dbReference type="Proteomes" id="UP000802098"/>
    </source>
</evidence>
<dbReference type="SUPFAM" id="SSF54534">
    <property type="entry name" value="FKBP-like"/>
    <property type="match status" value="1"/>
</dbReference>
<dbReference type="EMBL" id="JAAOCD010000003">
    <property type="protein sequence ID" value="NHK98531.1"/>
    <property type="molecule type" value="Genomic_DNA"/>
</dbReference>
<dbReference type="Proteomes" id="UP000802098">
    <property type="component" value="Unassembled WGS sequence"/>
</dbReference>
<dbReference type="GO" id="GO:0016301">
    <property type="term" value="F:kinase activity"/>
    <property type="evidence" value="ECO:0007669"/>
    <property type="project" value="UniProtKB-KW"/>
</dbReference>
<dbReference type="PROSITE" id="PS00830">
    <property type="entry name" value="GREAB_2"/>
    <property type="match status" value="1"/>
</dbReference>
<proteinExistence type="predicted"/>
<keyword evidence="2" id="KW-0808">Transferase</keyword>
<reference evidence="2 3" key="1">
    <citation type="submission" date="2020-03" db="EMBL/GenBank/DDBJ databases">
        <title>Rubrivivax benzoatilyticus JA2 (sequenced after 10 years sub-culturing).</title>
        <authorList>
            <person name="Gupta D."/>
            <person name="Chintalapati S."/>
            <person name="Chintalapati V.R."/>
        </authorList>
    </citation>
    <scope>NUCLEOTIDE SEQUENCE [LARGE SCALE GENOMIC DNA]</scope>
    <source>
        <strain evidence="2 3">JA2-Mal</strain>
    </source>
</reference>
<evidence type="ECO:0000313" key="2">
    <source>
        <dbReference type="EMBL" id="NHK98531.1"/>
    </source>
</evidence>
<keyword evidence="2" id="KW-0418">Kinase</keyword>
<dbReference type="InterPro" id="IPR001437">
    <property type="entry name" value="Tscrpt_elong_fac_GreA/B_C"/>
</dbReference>
<name>A0ABX0HY51_9BURK</name>
<dbReference type="PANTHER" id="PTHR30437:SF5">
    <property type="entry name" value="REGULATOR OF NUCLEOSIDE DIPHOSPHATE KINASE"/>
    <property type="match status" value="1"/>
</dbReference>
<dbReference type="InterPro" id="IPR036953">
    <property type="entry name" value="GreA/GreB_C_sf"/>
</dbReference>
<dbReference type="Pfam" id="PF01272">
    <property type="entry name" value="GreA_GreB"/>
    <property type="match status" value="1"/>
</dbReference>
<comment type="caution">
    <text evidence="2">The sequence shown here is derived from an EMBL/GenBank/DDBJ whole genome shotgun (WGS) entry which is preliminary data.</text>
</comment>
<accession>A0ABX0HY51</accession>
<dbReference type="RefSeq" id="WP_009858678.1">
    <property type="nucleotide sequence ID" value="NZ_JAAOCD010000003.1"/>
</dbReference>
<sequence length="139" mass="15203">MNTLVHERQLGWLDHDRLFNLVSTPRGGTRVSEALADHARDMLDLAEVVDPKTLPADVVTMRSRVVLSRGGELLDLTLCYPDDQPDGIERVSVFSPLGMALLGARVGDSIGWRGPAGEEHTARIEALPYQPEAAGDFSR</sequence>
<gene>
    <name evidence="2" type="ORF">G7087_09110</name>
</gene>
<evidence type="ECO:0000259" key="1">
    <source>
        <dbReference type="Pfam" id="PF01272"/>
    </source>
</evidence>
<dbReference type="PANTHER" id="PTHR30437">
    <property type="entry name" value="TRANSCRIPTION ELONGATION FACTOR GREA"/>
    <property type="match status" value="1"/>
</dbReference>
<dbReference type="InterPro" id="IPR018151">
    <property type="entry name" value="TF_GreA/GreB_CS"/>
</dbReference>
<keyword evidence="3" id="KW-1185">Reference proteome</keyword>
<feature type="domain" description="Transcription elongation factor GreA/GreB C-terminal" evidence="1">
    <location>
        <begin position="55"/>
        <end position="125"/>
    </location>
</feature>
<organism evidence="2 3">
    <name type="scientific">Rubrivivax benzoatilyticus</name>
    <dbReference type="NCBI Taxonomy" id="316997"/>
    <lineage>
        <taxon>Bacteria</taxon>
        <taxon>Pseudomonadati</taxon>
        <taxon>Pseudomonadota</taxon>
        <taxon>Betaproteobacteria</taxon>
        <taxon>Burkholderiales</taxon>
        <taxon>Sphaerotilaceae</taxon>
        <taxon>Rubrivivax</taxon>
    </lineage>
</organism>